<evidence type="ECO:0000313" key="1">
    <source>
        <dbReference type="EMBL" id="KAK7315091.1"/>
    </source>
</evidence>
<evidence type="ECO:0000313" key="2">
    <source>
        <dbReference type="Proteomes" id="UP001367508"/>
    </source>
</evidence>
<dbReference type="EMBL" id="JAYMYQ010000008">
    <property type="protein sequence ID" value="KAK7315091.1"/>
    <property type="molecule type" value="Genomic_DNA"/>
</dbReference>
<dbReference type="Proteomes" id="UP001367508">
    <property type="component" value="Unassembled WGS sequence"/>
</dbReference>
<reference evidence="1 2" key="1">
    <citation type="submission" date="2024-01" db="EMBL/GenBank/DDBJ databases">
        <title>The genomes of 5 underutilized Papilionoideae crops provide insights into root nodulation and disease resistanc.</title>
        <authorList>
            <person name="Jiang F."/>
        </authorList>
    </citation>
    <scope>NUCLEOTIDE SEQUENCE [LARGE SCALE GENOMIC DNA]</scope>
    <source>
        <strain evidence="1">LVBAO_FW01</strain>
        <tissue evidence="1">Leaves</tissue>
    </source>
</reference>
<sequence>MKTMHLETETVGREQLEENAYLRVGRANIKLSQNQSHQIASQFTHSHATYYHMHAILVSKSVAQAHTETHRFSTPSSPATKALSLHRARRHRTYDIKNHRTIENPGGLLRYP</sequence>
<dbReference type="AlphaFoldDB" id="A0AAN9KE52"/>
<proteinExistence type="predicted"/>
<protein>
    <submittedName>
        <fullName evidence="1">Uncharacterized protein</fullName>
    </submittedName>
</protein>
<name>A0AAN9KE52_CANGL</name>
<accession>A0AAN9KE52</accession>
<gene>
    <name evidence="1" type="ORF">VNO77_33623</name>
</gene>
<keyword evidence="2" id="KW-1185">Reference proteome</keyword>
<organism evidence="1 2">
    <name type="scientific">Canavalia gladiata</name>
    <name type="common">Sword bean</name>
    <name type="synonym">Dolichos gladiatus</name>
    <dbReference type="NCBI Taxonomy" id="3824"/>
    <lineage>
        <taxon>Eukaryota</taxon>
        <taxon>Viridiplantae</taxon>
        <taxon>Streptophyta</taxon>
        <taxon>Embryophyta</taxon>
        <taxon>Tracheophyta</taxon>
        <taxon>Spermatophyta</taxon>
        <taxon>Magnoliopsida</taxon>
        <taxon>eudicotyledons</taxon>
        <taxon>Gunneridae</taxon>
        <taxon>Pentapetalae</taxon>
        <taxon>rosids</taxon>
        <taxon>fabids</taxon>
        <taxon>Fabales</taxon>
        <taxon>Fabaceae</taxon>
        <taxon>Papilionoideae</taxon>
        <taxon>50 kb inversion clade</taxon>
        <taxon>NPAAA clade</taxon>
        <taxon>indigoferoid/millettioid clade</taxon>
        <taxon>Phaseoleae</taxon>
        <taxon>Canavalia</taxon>
    </lineage>
</organism>
<comment type="caution">
    <text evidence="1">The sequence shown here is derived from an EMBL/GenBank/DDBJ whole genome shotgun (WGS) entry which is preliminary data.</text>
</comment>